<evidence type="ECO:0000259" key="6">
    <source>
        <dbReference type="PROSITE" id="PS50850"/>
    </source>
</evidence>
<feature type="transmembrane region" description="Helical" evidence="5">
    <location>
        <begin position="417"/>
        <end position="440"/>
    </location>
</feature>
<evidence type="ECO:0000256" key="5">
    <source>
        <dbReference type="SAM" id="Phobius"/>
    </source>
</evidence>
<comment type="caution">
    <text evidence="7">The sequence shown here is derived from an EMBL/GenBank/DDBJ whole genome shotgun (WGS) entry which is preliminary data.</text>
</comment>
<protein>
    <submittedName>
        <fullName evidence="7">EmrB/QacA subfamily drug resistance transporter</fullName>
    </submittedName>
</protein>
<feature type="transmembrane region" description="Helical" evidence="5">
    <location>
        <begin position="90"/>
        <end position="109"/>
    </location>
</feature>
<keyword evidence="2 5" id="KW-0812">Transmembrane</keyword>
<keyword evidence="3 5" id="KW-1133">Transmembrane helix</keyword>
<evidence type="ECO:0000256" key="4">
    <source>
        <dbReference type="ARBA" id="ARBA00023136"/>
    </source>
</evidence>
<dbReference type="InterPro" id="IPR036259">
    <property type="entry name" value="MFS_trans_sf"/>
</dbReference>
<feature type="transmembrane region" description="Helical" evidence="5">
    <location>
        <begin position="350"/>
        <end position="370"/>
    </location>
</feature>
<accession>A0A8J7GB14</accession>
<feature type="transmembrane region" description="Helical" evidence="5">
    <location>
        <begin position="214"/>
        <end position="233"/>
    </location>
</feature>
<evidence type="ECO:0000313" key="8">
    <source>
        <dbReference type="Proteomes" id="UP000622552"/>
    </source>
</evidence>
<dbReference type="Gene3D" id="1.20.1250.20">
    <property type="entry name" value="MFS general substrate transporter like domains"/>
    <property type="match status" value="1"/>
</dbReference>
<feature type="transmembrane region" description="Helical" evidence="5">
    <location>
        <begin position="282"/>
        <end position="308"/>
    </location>
</feature>
<evidence type="ECO:0000256" key="2">
    <source>
        <dbReference type="ARBA" id="ARBA00022692"/>
    </source>
</evidence>
<dbReference type="RefSeq" id="WP_197001360.1">
    <property type="nucleotide sequence ID" value="NZ_BONS01000026.1"/>
</dbReference>
<comment type="subcellular location">
    <subcellularLocation>
        <location evidence="1">Cell membrane</location>
        <topology evidence="1">Multi-pass membrane protein</topology>
    </subcellularLocation>
</comment>
<dbReference type="GO" id="GO:0005886">
    <property type="term" value="C:plasma membrane"/>
    <property type="evidence" value="ECO:0007669"/>
    <property type="project" value="UniProtKB-SubCell"/>
</dbReference>
<dbReference type="GO" id="GO:0022857">
    <property type="term" value="F:transmembrane transporter activity"/>
    <property type="evidence" value="ECO:0007669"/>
    <property type="project" value="InterPro"/>
</dbReference>
<feature type="transmembrane region" description="Helical" evidence="5">
    <location>
        <begin position="24"/>
        <end position="49"/>
    </location>
</feature>
<feature type="transmembrane region" description="Helical" evidence="5">
    <location>
        <begin position="460"/>
        <end position="479"/>
    </location>
</feature>
<dbReference type="EMBL" id="JADOUF010000001">
    <property type="protein sequence ID" value="MBG6134081.1"/>
    <property type="molecule type" value="Genomic_DNA"/>
</dbReference>
<evidence type="ECO:0000256" key="3">
    <source>
        <dbReference type="ARBA" id="ARBA00022989"/>
    </source>
</evidence>
<proteinExistence type="predicted"/>
<feature type="transmembrane region" description="Helical" evidence="5">
    <location>
        <begin position="239"/>
        <end position="261"/>
    </location>
</feature>
<evidence type="ECO:0000256" key="1">
    <source>
        <dbReference type="ARBA" id="ARBA00004651"/>
    </source>
</evidence>
<feature type="domain" description="Major facilitator superfamily (MFS) profile" evidence="6">
    <location>
        <begin position="24"/>
        <end position="484"/>
    </location>
</feature>
<evidence type="ECO:0000313" key="7">
    <source>
        <dbReference type="EMBL" id="MBG6134081.1"/>
    </source>
</evidence>
<feature type="transmembrane region" description="Helical" evidence="5">
    <location>
        <begin position="320"/>
        <end position="338"/>
    </location>
</feature>
<organism evidence="7 8">
    <name type="scientific">Longispora fulva</name>
    <dbReference type="NCBI Taxonomy" id="619741"/>
    <lineage>
        <taxon>Bacteria</taxon>
        <taxon>Bacillati</taxon>
        <taxon>Actinomycetota</taxon>
        <taxon>Actinomycetes</taxon>
        <taxon>Micromonosporales</taxon>
        <taxon>Micromonosporaceae</taxon>
        <taxon>Longispora</taxon>
    </lineage>
</organism>
<feature type="transmembrane region" description="Helical" evidence="5">
    <location>
        <begin position="61"/>
        <end position="78"/>
    </location>
</feature>
<dbReference type="SUPFAM" id="SSF103473">
    <property type="entry name" value="MFS general substrate transporter"/>
    <property type="match status" value="2"/>
</dbReference>
<feature type="transmembrane region" description="Helical" evidence="5">
    <location>
        <begin position="148"/>
        <end position="171"/>
    </location>
</feature>
<feature type="transmembrane region" description="Helical" evidence="5">
    <location>
        <begin position="183"/>
        <end position="202"/>
    </location>
</feature>
<dbReference type="PANTHER" id="PTHR42718">
    <property type="entry name" value="MAJOR FACILITATOR SUPERFAMILY MULTIDRUG TRANSPORTER MFSC"/>
    <property type="match status" value="1"/>
</dbReference>
<feature type="transmembrane region" description="Helical" evidence="5">
    <location>
        <begin position="115"/>
        <end position="136"/>
    </location>
</feature>
<feature type="transmembrane region" description="Helical" evidence="5">
    <location>
        <begin position="382"/>
        <end position="405"/>
    </location>
</feature>
<keyword evidence="8" id="KW-1185">Reference proteome</keyword>
<keyword evidence="4 5" id="KW-0472">Membrane</keyword>
<dbReference type="CDD" id="cd17321">
    <property type="entry name" value="MFS_MMR_MDR_like"/>
    <property type="match status" value="1"/>
</dbReference>
<dbReference type="Pfam" id="PF07690">
    <property type="entry name" value="MFS_1"/>
    <property type="match status" value="1"/>
</dbReference>
<dbReference type="AlphaFoldDB" id="A0A8J7GB14"/>
<dbReference type="PROSITE" id="PS50850">
    <property type="entry name" value="MFS"/>
    <property type="match status" value="1"/>
</dbReference>
<dbReference type="InterPro" id="IPR011701">
    <property type="entry name" value="MFS"/>
</dbReference>
<reference evidence="7" key="1">
    <citation type="submission" date="2020-11" db="EMBL/GenBank/DDBJ databases">
        <title>Sequencing the genomes of 1000 actinobacteria strains.</title>
        <authorList>
            <person name="Klenk H.-P."/>
        </authorList>
    </citation>
    <scope>NUCLEOTIDE SEQUENCE</scope>
    <source>
        <strain evidence="7">DSM 45356</strain>
    </source>
</reference>
<dbReference type="Proteomes" id="UP000622552">
    <property type="component" value="Unassembled WGS sequence"/>
</dbReference>
<dbReference type="Gene3D" id="1.20.1720.10">
    <property type="entry name" value="Multidrug resistance protein D"/>
    <property type="match status" value="1"/>
</dbReference>
<dbReference type="PANTHER" id="PTHR42718:SF39">
    <property type="entry name" value="ACTINORHODIN TRANSPORTER-RELATED"/>
    <property type="match status" value="1"/>
</dbReference>
<sequence>MTDIHPRGVATLEQFSVYRWRWPALAVLLVAEAMDMLDALIATIASPAIRADLGGGASTMQWLGAAYALAMAVGLITGGRLGDIAGRRRMFLIGATGFTAASLACAVADSPGMLIGARGLQGLFGAIMIPQGLGIIKEMFHGRELGQAFGMFGPVMGLAYVGGPVFAGWLIQLDPLGAGWRTIFLINLPLGVCALLGGWRFLPESRSPDRPRLDLVGVALASLAALLVVYPLVQGRELGWPAWTFGCLGAGIATFALFGWYESRVAKAGGDPLVVPSLFRKRAFAGGLAMGTVFFAAVAGFSLVLSLYLQLGLAYSPVQAGLASLPWSAGLILGFVALHFAEKRTEPGRAVIQSGTVVMAAGIAAFIATLDADPTGWRLAPALVLTGLGMGLIMGPFFGTVLSAVDPHESGSASGTLTAVQQLGAALGVAVLGTVLFGSLGGADHLAPGTPGAFTGPMEVTLWVEVALLAATLLASWFLPRHGHPQEH</sequence>
<dbReference type="InterPro" id="IPR020846">
    <property type="entry name" value="MFS_dom"/>
</dbReference>
<name>A0A8J7GB14_9ACTN</name>
<gene>
    <name evidence="7" type="ORF">IW245_000275</name>
</gene>